<dbReference type="InterPro" id="IPR003953">
    <property type="entry name" value="FAD-dep_OxRdtase_2_FAD-bd"/>
</dbReference>
<dbReference type="EMBL" id="WPOM01000007">
    <property type="protein sequence ID" value="MVN32534.1"/>
    <property type="molecule type" value="Genomic_DNA"/>
</dbReference>
<evidence type="ECO:0000313" key="7">
    <source>
        <dbReference type="Proteomes" id="UP000436429"/>
    </source>
</evidence>
<evidence type="ECO:0000256" key="2">
    <source>
        <dbReference type="ARBA" id="ARBA00022630"/>
    </source>
</evidence>
<reference evidence="6 7" key="1">
    <citation type="submission" date="2019-11" db="EMBL/GenBank/DDBJ databases">
        <title>Whole genome shotgun sequencing (WGS) data from Adlercreutzia equolifaciens ResAG-91, Eggerthella lenta MRI-F36, MRI-F37, MRI-F40, ResAG-49, ResAG-88, ResAG-121, ResAG-145, and Gordonibacter sp. ResAG-5, ResAG-26, ResAG-43, ResAG-50, ResAG-59.</title>
        <authorList>
            <person name="Stoll D.A."/>
            <person name="Danylec N."/>
            <person name="Franz C.M.A.P."/>
            <person name="Huch M."/>
        </authorList>
    </citation>
    <scope>NUCLEOTIDE SEQUENCE [LARGE SCALE GENOMIC DNA]</scope>
    <source>
        <strain evidence="6 7">ResAG-88</strain>
    </source>
</reference>
<organism evidence="6 7">
    <name type="scientific">Eggerthella lenta</name>
    <name type="common">Eubacterium lentum</name>
    <dbReference type="NCBI Taxonomy" id="84112"/>
    <lineage>
        <taxon>Bacteria</taxon>
        <taxon>Bacillati</taxon>
        <taxon>Actinomycetota</taxon>
        <taxon>Coriobacteriia</taxon>
        <taxon>Eggerthellales</taxon>
        <taxon>Eggerthellaceae</taxon>
        <taxon>Eggerthella</taxon>
    </lineage>
</organism>
<evidence type="ECO:0000259" key="5">
    <source>
        <dbReference type="Pfam" id="PF00890"/>
    </source>
</evidence>
<dbReference type="SUPFAM" id="SSF56425">
    <property type="entry name" value="Succinate dehydrogenase/fumarate reductase flavoprotein, catalytic domain"/>
    <property type="match status" value="1"/>
</dbReference>
<dbReference type="InterPro" id="IPR027477">
    <property type="entry name" value="Succ_DH/fumarate_Rdtase_cat_sf"/>
</dbReference>
<dbReference type="PANTHER" id="PTHR43400:SF10">
    <property type="entry name" value="3-OXOSTEROID 1-DEHYDROGENASE"/>
    <property type="match status" value="1"/>
</dbReference>
<dbReference type="InterPro" id="IPR006311">
    <property type="entry name" value="TAT_signal"/>
</dbReference>
<evidence type="ECO:0000256" key="3">
    <source>
        <dbReference type="ARBA" id="ARBA00022827"/>
    </source>
</evidence>
<evidence type="ECO:0000256" key="4">
    <source>
        <dbReference type="ARBA" id="ARBA00023002"/>
    </source>
</evidence>
<dbReference type="AlphaFoldDB" id="A0A844RJJ2"/>
<gene>
    <name evidence="6" type="ORF">GO726_05050</name>
</gene>
<dbReference type="PROSITE" id="PS51318">
    <property type="entry name" value="TAT"/>
    <property type="match status" value="1"/>
</dbReference>
<dbReference type="InterPro" id="IPR050315">
    <property type="entry name" value="FAD-oxidoreductase_2"/>
</dbReference>
<keyword evidence="3" id="KW-0274">FAD</keyword>
<protein>
    <submittedName>
        <fullName evidence="6">FAD-dependent oxidoreductase</fullName>
    </submittedName>
</protein>
<dbReference type="Pfam" id="PF00890">
    <property type="entry name" value="FAD_binding_2"/>
    <property type="match status" value="1"/>
</dbReference>
<sequence length="560" mass="59129">MEYGKCRGIERGMGRRDFLKAATLLGATAAGAGMLAGCAPKSASEAQAQTAPAATGGLDPADVDWKYETDVVIVGSGSGGTCAAIEAAEAGADVVVFEKDKAMYGGNSALCGGYMLAAGWSTQEEITGYAGDTGEAFANQMLRWSQGLGNQDMIREACLRSGEAVDWMMDTGRTYEGASPLPPVWSCGDTEADVVPRSVYNHNAYGATEGHMATLKKRAESLSNIEIEMGCEVAHILKNAEGSVIGVQLADGSFAKARKGVVMACASVDNNLEMSKDLGLMQNVWGLTLEGAGLLAPGNPDMDSNTGDGVRMLREIGAELCMQQAVCMNDSIYVGGISDWGMSEILGKDVNIHDSSNIDAILVDKTGRRFCQDDAEWGYVVHECAQAAWKQGFTPDDPTTGYIFYVYDATGAPFFEMKGHTPDTCDTTFSADSVDGLAEFIGCDPTALASEVERWNSFCEAGLDADFGRRANMAPIATPPFYCDVVRPGPMGTFAGAKSNVEAEIIGLDGNPIPRLYGAGCIIGGNVSGAFYFGCGWSITNTVVWGREAGRNVAALEPWE</sequence>
<dbReference type="SUPFAM" id="SSF51905">
    <property type="entry name" value="FAD/NAD(P)-binding domain"/>
    <property type="match status" value="1"/>
</dbReference>
<evidence type="ECO:0000313" key="6">
    <source>
        <dbReference type="EMBL" id="MVN32534.1"/>
    </source>
</evidence>
<dbReference type="Gene3D" id="3.90.700.10">
    <property type="entry name" value="Succinate dehydrogenase/fumarate reductase flavoprotein, catalytic domain"/>
    <property type="match status" value="1"/>
</dbReference>
<dbReference type="RefSeq" id="WP_021410232.1">
    <property type="nucleotide sequence ID" value="NZ_AP031442.1"/>
</dbReference>
<proteinExistence type="predicted"/>
<comment type="caution">
    <text evidence="6">The sequence shown here is derived from an EMBL/GenBank/DDBJ whole genome shotgun (WGS) entry which is preliminary data.</text>
</comment>
<dbReference type="NCBIfam" id="TIGR01409">
    <property type="entry name" value="TAT_signal_seq"/>
    <property type="match status" value="1"/>
</dbReference>
<feature type="domain" description="FAD-dependent oxidoreductase 2 FAD-binding" evidence="5">
    <location>
        <begin position="70"/>
        <end position="531"/>
    </location>
</feature>
<dbReference type="InterPro" id="IPR019546">
    <property type="entry name" value="TAT_signal_bac_arc"/>
</dbReference>
<evidence type="ECO:0000256" key="1">
    <source>
        <dbReference type="ARBA" id="ARBA00001974"/>
    </source>
</evidence>
<name>A0A844RJJ2_EGGLN</name>
<dbReference type="GO" id="GO:0008202">
    <property type="term" value="P:steroid metabolic process"/>
    <property type="evidence" value="ECO:0007669"/>
    <property type="project" value="UniProtKB-ARBA"/>
</dbReference>
<keyword evidence="2" id="KW-0285">Flavoprotein</keyword>
<dbReference type="GO" id="GO:0033765">
    <property type="term" value="F:steroid dehydrogenase activity, acting on the CH-CH group of donors"/>
    <property type="evidence" value="ECO:0007669"/>
    <property type="project" value="UniProtKB-ARBA"/>
</dbReference>
<dbReference type="Proteomes" id="UP000436429">
    <property type="component" value="Unassembled WGS sequence"/>
</dbReference>
<dbReference type="Gene3D" id="3.50.50.60">
    <property type="entry name" value="FAD/NAD(P)-binding domain"/>
    <property type="match status" value="1"/>
</dbReference>
<dbReference type="PANTHER" id="PTHR43400">
    <property type="entry name" value="FUMARATE REDUCTASE"/>
    <property type="match status" value="1"/>
</dbReference>
<comment type="cofactor">
    <cofactor evidence="1">
        <name>FAD</name>
        <dbReference type="ChEBI" id="CHEBI:57692"/>
    </cofactor>
</comment>
<accession>A0A844RJJ2</accession>
<dbReference type="InterPro" id="IPR036188">
    <property type="entry name" value="FAD/NAD-bd_sf"/>
</dbReference>
<keyword evidence="4" id="KW-0560">Oxidoreductase</keyword>